<keyword evidence="3" id="KW-0805">Transcription regulation</keyword>
<dbReference type="GeneID" id="20210449"/>
<dbReference type="EnsemblMetazoa" id="HelroT186141">
    <property type="protein sequence ID" value="HelroP186141"/>
    <property type="gene ID" value="HelroG186141"/>
</dbReference>
<dbReference type="OrthoDB" id="1868004at2759"/>
<evidence type="ECO:0000256" key="2">
    <source>
        <dbReference type="ARBA" id="ARBA00008048"/>
    </source>
</evidence>
<comment type="subcellular location">
    <subcellularLocation>
        <location evidence="1">Nucleus</location>
    </subcellularLocation>
</comment>
<evidence type="ECO:0000256" key="5">
    <source>
        <dbReference type="ARBA" id="ARBA00023242"/>
    </source>
</evidence>
<dbReference type="InParanoid" id="T1FNQ2"/>
<reference evidence="6 8" key="2">
    <citation type="journal article" date="2013" name="Nature">
        <title>Insights into bilaterian evolution from three spiralian genomes.</title>
        <authorList>
            <person name="Simakov O."/>
            <person name="Marletaz F."/>
            <person name="Cho S.J."/>
            <person name="Edsinger-Gonzales E."/>
            <person name="Havlak P."/>
            <person name="Hellsten U."/>
            <person name="Kuo D.H."/>
            <person name="Larsson T."/>
            <person name="Lv J."/>
            <person name="Arendt D."/>
            <person name="Savage R."/>
            <person name="Osoegawa K."/>
            <person name="de Jong P."/>
            <person name="Grimwood J."/>
            <person name="Chapman J.A."/>
            <person name="Shapiro H."/>
            <person name="Aerts A."/>
            <person name="Otillar R.P."/>
            <person name="Terry A.Y."/>
            <person name="Boore J.L."/>
            <person name="Grigoriev I.V."/>
            <person name="Lindberg D.R."/>
            <person name="Seaver E.C."/>
            <person name="Weisblat D.A."/>
            <person name="Putnam N.H."/>
            <person name="Rokhsar D.S."/>
        </authorList>
    </citation>
    <scope>NUCLEOTIDE SEQUENCE</scope>
</reference>
<evidence type="ECO:0000313" key="8">
    <source>
        <dbReference type="Proteomes" id="UP000015101"/>
    </source>
</evidence>
<dbReference type="GO" id="GO:0016592">
    <property type="term" value="C:mediator complex"/>
    <property type="evidence" value="ECO:0000318"/>
    <property type="project" value="GO_Central"/>
</dbReference>
<keyword evidence="8" id="KW-1185">Reference proteome</keyword>
<evidence type="ECO:0000256" key="1">
    <source>
        <dbReference type="ARBA" id="ARBA00004123"/>
    </source>
</evidence>
<comment type="similarity">
    <text evidence="2">Belongs to the Mediator complex subunit 27 family.</text>
</comment>
<reference evidence="7" key="3">
    <citation type="submission" date="2015-06" db="UniProtKB">
        <authorList>
            <consortium name="EnsemblMetazoa"/>
        </authorList>
    </citation>
    <scope>IDENTIFICATION</scope>
</reference>
<dbReference type="CTD" id="20210449"/>
<evidence type="ECO:0000256" key="3">
    <source>
        <dbReference type="ARBA" id="ARBA00023015"/>
    </source>
</evidence>
<dbReference type="HOGENOM" id="CLU_056015_0_0_1"/>
<dbReference type="PANTHER" id="PTHR13130">
    <property type="entry name" value="34 KDA TRANSCRIPTIONAL CO-ACTIVATOR-RELATED"/>
    <property type="match status" value="1"/>
</dbReference>
<name>T1FNQ2_HELRO</name>
<sequence length="320" mass="35777">MAENPLESLANGLKLLQTLRAQVNSFSELVFKGPANVEDDSEFKFLFEEESEEDFMSELRKNLSESSQIVTEFEKIVCSLPASSLPTNPGPTSLLGIDPLLDKTPIPQQAIPTYKWLSKMHDEASLMANLSSSNLVRRNPLTSLVPSKKPKKGNVIGYQVLPSGLENLISQLAGYFQDLSITVVKVNGPQINPCILEVGVTQVMKALLLMRGYVIENVSVKAANESFKVSESAKLDFNYLSKHEVFRKISQHAKCAIVSYQSSSLSPDICLRQMLFWFQSYKSLFTSPCSKCNKILVDFLPPTMRDLRIYEPLHVFCSKI</sequence>
<dbReference type="RefSeq" id="XP_009029462.1">
    <property type="nucleotide sequence ID" value="XM_009031214.1"/>
</dbReference>
<dbReference type="FunCoup" id="T1FNQ2">
    <property type="interactions" value="1416"/>
</dbReference>
<dbReference type="Pfam" id="PF11571">
    <property type="entry name" value="Med27"/>
    <property type="match status" value="1"/>
</dbReference>
<dbReference type="OMA" id="FHEDCRN"/>
<proteinExistence type="inferred from homology"/>
<dbReference type="AlphaFoldDB" id="T1FNQ2"/>
<organism evidence="7 8">
    <name type="scientific">Helobdella robusta</name>
    <name type="common">Californian leech</name>
    <dbReference type="NCBI Taxonomy" id="6412"/>
    <lineage>
        <taxon>Eukaryota</taxon>
        <taxon>Metazoa</taxon>
        <taxon>Spiralia</taxon>
        <taxon>Lophotrochozoa</taxon>
        <taxon>Annelida</taxon>
        <taxon>Clitellata</taxon>
        <taxon>Hirudinea</taxon>
        <taxon>Rhynchobdellida</taxon>
        <taxon>Glossiphoniidae</taxon>
        <taxon>Helobdella</taxon>
    </lineage>
</organism>
<evidence type="ECO:0008006" key="9">
    <source>
        <dbReference type="Google" id="ProtNLM"/>
    </source>
</evidence>
<accession>T1FNQ2</accession>
<dbReference type="Proteomes" id="UP000015101">
    <property type="component" value="Unassembled WGS sequence"/>
</dbReference>
<dbReference type="eggNOG" id="ENOG502QS6H">
    <property type="taxonomic scope" value="Eukaryota"/>
</dbReference>
<dbReference type="GO" id="GO:0003713">
    <property type="term" value="F:transcription coactivator activity"/>
    <property type="evidence" value="ECO:0000318"/>
    <property type="project" value="GO_Central"/>
</dbReference>
<keyword evidence="4" id="KW-0804">Transcription</keyword>
<dbReference type="GO" id="GO:0006357">
    <property type="term" value="P:regulation of transcription by RNA polymerase II"/>
    <property type="evidence" value="ECO:0000318"/>
    <property type="project" value="GO_Central"/>
</dbReference>
<dbReference type="EMBL" id="AMQM01007573">
    <property type="status" value="NOT_ANNOTATED_CDS"/>
    <property type="molecule type" value="Genomic_DNA"/>
</dbReference>
<reference evidence="8" key="1">
    <citation type="submission" date="2012-12" db="EMBL/GenBank/DDBJ databases">
        <authorList>
            <person name="Hellsten U."/>
            <person name="Grimwood J."/>
            <person name="Chapman J.A."/>
            <person name="Shapiro H."/>
            <person name="Aerts A."/>
            <person name="Otillar R.P."/>
            <person name="Terry A.Y."/>
            <person name="Boore J.L."/>
            <person name="Simakov O."/>
            <person name="Marletaz F."/>
            <person name="Cho S.-J."/>
            <person name="Edsinger-Gonzales E."/>
            <person name="Havlak P."/>
            <person name="Kuo D.-H."/>
            <person name="Larsson T."/>
            <person name="Lv J."/>
            <person name="Arendt D."/>
            <person name="Savage R."/>
            <person name="Osoegawa K."/>
            <person name="de Jong P."/>
            <person name="Lindberg D.R."/>
            <person name="Seaver E.C."/>
            <person name="Weisblat D.A."/>
            <person name="Putnam N.H."/>
            <person name="Grigoriev I.V."/>
            <person name="Rokhsar D.S."/>
        </authorList>
    </citation>
    <scope>NUCLEOTIDE SEQUENCE</scope>
</reference>
<dbReference type="PANTHER" id="PTHR13130:SF4">
    <property type="entry name" value="MEDIATOR OF RNA POLYMERASE II TRANSCRIPTION SUBUNIT 27"/>
    <property type="match status" value="1"/>
</dbReference>
<dbReference type="InterPro" id="IPR021627">
    <property type="entry name" value="Mediator_Med27"/>
</dbReference>
<evidence type="ECO:0000313" key="6">
    <source>
        <dbReference type="EMBL" id="ESN92538.1"/>
    </source>
</evidence>
<keyword evidence="5" id="KW-0539">Nucleus</keyword>
<gene>
    <name evidence="7" type="primary">20210449</name>
    <name evidence="6" type="ORF">HELRODRAFT_186141</name>
</gene>
<evidence type="ECO:0000256" key="4">
    <source>
        <dbReference type="ARBA" id="ARBA00023163"/>
    </source>
</evidence>
<dbReference type="EMBL" id="KB097640">
    <property type="protein sequence ID" value="ESN92538.1"/>
    <property type="molecule type" value="Genomic_DNA"/>
</dbReference>
<dbReference type="KEGG" id="hro:HELRODRAFT_186141"/>
<protein>
    <recommendedName>
        <fullName evidence="9">Mediator of RNA polymerase II transcription subunit 27</fullName>
    </recommendedName>
</protein>
<dbReference type="STRING" id="6412.T1FNQ2"/>
<evidence type="ECO:0000313" key="7">
    <source>
        <dbReference type="EnsemblMetazoa" id="HelroP186141"/>
    </source>
</evidence>